<feature type="region of interest" description="Disordered" evidence="1">
    <location>
        <begin position="1"/>
        <end position="27"/>
    </location>
</feature>
<name>M0QQ34_9ACTN</name>
<evidence type="ECO:0000313" key="3">
    <source>
        <dbReference type="Proteomes" id="UP000011666"/>
    </source>
</evidence>
<dbReference type="EMBL" id="BANX01000041">
    <property type="protein sequence ID" value="GAC70800.1"/>
    <property type="molecule type" value="Genomic_DNA"/>
</dbReference>
<evidence type="ECO:0000256" key="1">
    <source>
        <dbReference type="SAM" id="MobiDB-lite"/>
    </source>
</evidence>
<comment type="caution">
    <text evidence="2">The sequence shown here is derived from an EMBL/GenBank/DDBJ whole genome shotgun (WGS) entry which is preliminary data.</text>
</comment>
<proteinExistence type="predicted"/>
<organism evidence="2 3">
    <name type="scientific">Gordonia soli NBRC 108243</name>
    <dbReference type="NCBI Taxonomy" id="1223545"/>
    <lineage>
        <taxon>Bacteria</taxon>
        <taxon>Bacillati</taxon>
        <taxon>Actinomycetota</taxon>
        <taxon>Actinomycetes</taxon>
        <taxon>Mycobacteriales</taxon>
        <taxon>Gordoniaceae</taxon>
        <taxon>Gordonia</taxon>
    </lineage>
</organism>
<gene>
    <name evidence="2" type="ORF">GS4_41_00470</name>
</gene>
<sequence length="70" mass="7723">MSFGTVWYRGTHAPEHAPAARSDYPRSVTGEVSTEGAKYAVVHHDGGIREIPHTNVLFIDYPNTEENPDA</sequence>
<dbReference type="AlphaFoldDB" id="M0QQ34"/>
<accession>M0QQ34</accession>
<dbReference type="RefSeq" id="WP_007625148.1">
    <property type="nucleotide sequence ID" value="NZ_BANX01000041.1"/>
</dbReference>
<keyword evidence="3" id="KW-1185">Reference proteome</keyword>
<reference evidence="2 3" key="1">
    <citation type="submission" date="2013-01" db="EMBL/GenBank/DDBJ databases">
        <title>Whole genome shotgun sequence of Gordonia soli NBRC 108243.</title>
        <authorList>
            <person name="Isaki-Nakamura S."/>
            <person name="Hosoyama A."/>
            <person name="Tsuchikane K."/>
            <person name="Ando Y."/>
            <person name="Baba S."/>
            <person name="Ohji S."/>
            <person name="Hamada M."/>
            <person name="Tamura T."/>
            <person name="Yamazoe A."/>
            <person name="Yamazaki S."/>
            <person name="Fujita N."/>
        </authorList>
    </citation>
    <scope>NUCLEOTIDE SEQUENCE [LARGE SCALE GENOMIC DNA]</scope>
    <source>
        <strain evidence="2 3">NBRC 108243</strain>
    </source>
</reference>
<evidence type="ECO:0000313" key="2">
    <source>
        <dbReference type="EMBL" id="GAC70800.1"/>
    </source>
</evidence>
<protein>
    <submittedName>
        <fullName evidence="2">Uncharacterized protein</fullName>
    </submittedName>
</protein>
<dbReference type="STRING" id="1223545.GS4_41_00470"/>
<dbReference type="Proteomes" id="UP000011666">
    <property type="component" value="Unassembled WGS sequence"/>
</dbReference>